<dbReference type="RefSeq" id="WP_025609469.1">
    <property type="nucleotide sequence ID" value="NZ_CP021235.1"/>
</dbReference>
<accession>A0A1X9YMH7</accession>
<organism evidence="2 3">
    <name type="scientific">Pontibacter actiniarum</name>
    <dbReference type="NCBI Taxonomy" id="323450"/>
    <lineage>
        <taxon>Bacteria</taxon>
        <taxon>Pseudomonadati</taxon>
        <taxon>Bacteroidota</taxon>
        <taxon>Cytophagia</taxon>
        <taxon>Cytophagales</taxon>
        <taxon>Hymenobacteraceae</taxon>
        <taxon>Pontibacter</taxon>
    </lineage>
</organism>
<dbReference type="OrthoDB" id="854097at2"/>
<proteinExistence type="predicted"/>
<sequence>MVYLYSLLIGLCCGTGKAEAPNPVRFAPVSELSVTQADTAKQTATAKKSKKKRRERKPAAAGVTMKRNITRASITQHNTEGYNIEILIMDGGLPIRNPEELQLIGSSGSTVSGSSYLGFDNVVFPFEGNIRFKSPSKMKAVTYDRVVSFKVTEPGRWVMRIDI</sequence>
<dbReference type="KEGG" id="pact:CA264_00610"/>
<evidence type="ECO:0000313" key="2">
    <source>
        <dbReference type="EMBL" id="ARS34057.1"/>
    </source>
</evidence>
<feature type="region of interest" description="Disordered" evidence="1">
    <location>
        <begin position="38"/>
        <end position="61"/>
    </location>
</feature>
<name>A0A1X9YMH7_9BACT</name>
<dbReference type="EMBL" id="CP021235">
    <property type="protein sequence ID" value="ARS34057.1"/>
    <property type="molecule type" value="Genomic_DNA"/>
</dbReference>
<keyword evidence="3" id="KW-1185">Reference proteome</keyword>
<evidence type="ECO:0000313" key="3">
    <source>
        <dbReference type="Proteomes" id="UP000266292"/>
    </source>
</evidence>
<protein>
    <submittedName>
        <fullName evidence="2">Uncharacterized protein</fullName>
    </submittedName>
</protein>
<dbReference type="AlphaFoldDB" id="A0A1X9YMH7"/>
<gene>
    <name evidence="2" type="ORF">CA264_00610</name>
</gene>
<dbReference type="STRING" id="709015.GCA_000472485_04300"/>
<feature type="compositionally biased region" description="Basic residues" evidence="1">
    <location>
        <begin position="47"/>
        <end position="56"/>
    </location>
</feature>
<evidence type="ECO:0000256" key="1">
    <source>
        <dbReference type="SAM" id="MobiDB-lite"/>
    </source>
</evidence>
<reference evidence="3" key="1">
    <citation type="submission" date="2017-05" db="EMBL/GenBank/DDBJ databases">
        <authorList>
            <person name="Ray J."/>
            <person name="Price M."/>
            <person name="Deutschbauer A."/>
        </authorList>
    </citation>
    <scope>NUCLEOTIDE SEQUENCE [LARGE SCALE GENOMIC DNA]</scope>
    <source>
        <strain evidence="3">DSM 19842</strain>
    </source>
</reference>
<dbReference type="Proteomes" id="UP000266292">
    <property type="component" value="Chromosome"/>
</dbReference>